<dbReference type="Pfam" id="PF13145">
    <property type="entry name" value="Rotamase_2"/>
    <property type="match status" value="1"/>
</dbReference>
<evidence type="ECO:0000256" key="6">
    <source>
        <dbReference type="ARBA" id="ARBA00023235"/>
    </source>
</evidence>
<comment type="caution">
    <text evidence="8">The sequence shown here is derived from an EMBL/GenBank/DDBJ whole genome shotgun (WGS) entry which is preliminary data.</text>
</comment>
<dbReference type="EMBL" id="BNCI01000002">
    <property type="protein sequence ID" value="GHF30484.1"/>
    <property type="molecule type" value="Genomic_DNA"/>
</dbReference>
<proteinExistence type="inferred from homology"/>
<feature type="domain" description="PpiC" evidence="7">
    <location>
        <begin position="133"/>
        <end position="254"/>
    </location>
</feature>
<name>A0A919AXK4_9PROT</name>
<dbReference type="Proteomes" id="UP000630923">
    <property type="component" value="Unassembled WGS sequence"/>
</dbReference>
<organism evidence="8 9">
    <name type="scientific">Kordiimonas sediminis</name>
    <dbReference type="NCBI Taxonomy" id="1735581"/>
    <lineage>
        <taxon>Bacteria</taxon>
        <taxon>Pseudomonadati</taxon>
        <taxon>Pseudomonadota</taxon>
        <taxon>Alphaproteobacteria</taxon>
        <taxon>Kordiimonadales</taxon>
        <taxon>Kordiimonadaceae</taxon>
        <taxon>Kordiimonas</taxon>
    </lineage>
</organism>
<dbReference type="PANTHER" id="PTHR47245:SF1">
    <property type="entry name" value="FOLDASE PROTEIN PRSA"/>
    <property type="match status" value="1"/>
</dbReference>
<sequence length="298" mass="32790">MKNFDGLMMTAAVVGIGLAIFGSHTTMDAESTIERTGAQFDPALHVAVVNGVPVFQADLDKILTEFAATSGETVTDTDLERLRDQLINEQLMVQRADELGLYSSDDRVRAAAIEALTDLILTSEVKEGTPSAVTVSEIQAYYDLHQSNFNLAPTISFDVAYFLDEDARDTAMAAVENGANFTEIQESATKSAFPVPDRPIAVPSLKRYVGEDLAHIMELLAEPGISGPYQIGEMYAIINVTDITQGRERSLEEVFDLVRHELEREREEAALKKYIQWLQDRADIVRTQSADEAGEPVS</sequence>
<accession>A0A919AXK4</accession>
<dbReference type="InterPro" id="IPR000297">
    <property type="entry name" value="PPIase_PpiC"/>
</dbReference>
<dbReference type="PANTHER" id="PTHR47245">
    <property type="entry name" value="PEPTIDYLPROLYL ISOMERASE"/>
    <property type="match status" value="1"/>
</dbReference>
<dbReference type="RefSeq" id="WP_191253893.1">
    <property type="nucleotide sequence ID" value="NZ_BNCI01000002.1"/>
</dbReference>
<keyword evidence="9" id="KW-1185">Reference proteome</keyword>
<keyword evidence="5" id="KW-0697">Rotamase</keyword>
<dbReference type="Gene3D" id="1.10.4030.10">
    <property type="entry name" value="Porin chaperone SurA, peptide-binding domain"/>
    <property type="match status" value="1"/>
</dbReference>
<dbReference type="SUPFAM" id="SSF109998">
    <property type="entry name" value="Triger factor/SurA peptide-binding domain-like"/>
    <property type="match status" value="1"/>
</dbReference>
<keyword evidence="4" id="KW-0732">Signal</keyword>
<evidence type="ECO:0000259" key="7">
    <source>
        <dbReference type="Pfam" id="PF13145"/>
    </source>
</evidence>
<dbReference type="InterPro" id="IPR027304">
    <property type="entry name" value="Trigger_fact/SurA_dom_sf"/>
</dbReference>
<evidence type="ECO:0000256" key="4">
    <source>
        <dbReference type="ARBA" id="ARBA00022729"/>
    </source>
</evidence>
<keyword evidence="6" id="KW-0413">Isomerase</keyword>
<reference evidence="8" key="1">
    <citation type="journal article" date="2014" name="Int. J. Syst. Evol. Microbiol.">
        <title>Complete genome sequence of Corynebacterium casei LMG S-19264T (=DSM 44701T), isolated from a smear-ripened cheese.</title>
        <authorList>
            <consortium name="US DOE Joint Genome Institute (JGI-PGF)"/>
            <person name="Walter F."/>
            <person name="Albersmeier A."/>
            <person name="Kalinowski J."/>
            <person name="Ruckert C."/>
        </authorList>
    </citation>
    <scope>NUCLEOTIDE SEQUENCE</scope>
    <source>
        <strain evidence="8">KCTC 42590</strain>
    </source>
</reference>
<evidence type="ECO:0000256" key="2">
    <source>
        <dbReference type="ARBA" id="ARBA00007656"/>
    </source>
</evidence>
<evidence type="ECO:0000313" key="8">
    <source>
        <dbReference type="EMBL" id="GHF30484.1"/>
    </source>
</evidence>
<dbReference type="AlphaFoldDB" id="A0A919AXK4"/>
<dbReference type="GO" id="GO:0003755">
    <property type="term" value="F:peptidyl-prolyl cis-trans isomerase activity"/>
    <property type="evidence" value="ECO:0007669"/>
    <property type="project" value="UniProtKB-KW"/>
</dbReference>
<evidence type="ECO:0000256" key="3">
    <source>
        <dbReference type="ARBA" id="ARBA00013194"/>
    </source>
</evidence>
<evidence type="ECO:0000256" key="1">
    <source>
        <dbReference type="ARBA" id="ARBA00000971"/>
    </source>
</evidence>
<comment type="catalytic activity">
    <reaction evidence="1">
        <text>[protein]-peptidylproline (omega=180) = [protein]-peptidylproline (omega=0)</text>
        <dbReference type="Rhea" id="RHEA:16237"/>
        <dbReference type="Rhea" id="RHEA-COMP:10747"/>
        <dbReference type="Rhea" id="RHEA-COMP:10748"/>
        <dbReference type="ChEBI" id="CHEBI:83833"/>
        <dbReference type="ChEBI" id="CHEBI:83834"/>
        <dbReference type="EC" id="5.2.1.8"/>
    </reaction>
</comment>
<evidence type="ECO:0000256" key="5">
    <source>
        <dbReference type="ARBA" id="ARBA00023110"/>
    </source>
</evidence>
<gene>
    <name evidence="8" type="ORF">GCM10017044_27330</name>
</gene>
<reference evidence="8" key="2">
    <citation type="submission" date="2020-09" db="EMBL/GenBank/DDBJ databases">
        <authorList>
            <person name="Sun Q."/>
            <person name="Kim S."/>
        </authorList>
    </citation>
    <scope>NUCLEOTIDE SEQUENCE</scope>
    <source>
        <strain evidence="8">KCTC 42590</strain>
    </source>
</reference>
<dbReference type="EC" id="5.2.1.8" evidence="3"/>
<comment type="similarity">
    <text evidence="2">Belongs to the PpiC/parvulin rotamase family.</text>
</comment>
<dbReference type="InterPro" id="IPR050245">
    <property type="entry name" value="PrsA_foldase"/>
</dbReference>
<evidence type="ECO:0000313" key="9">
    <source>
        <dbReference type="Proteomes" id="UP000630923"/>
    </source>
</evidence>
<protein>
    <recommendedName>
        <fullName evidence="3">peptidylprolyl isomerase</fullName>
        <ecNumber evidence="3">5.2.1.8</ecNumber>
    </recommendedName>
</protein>